<feature type="coiled-coil region" evidence="1">
    <location>
        <begin position="148"/>
        <end position="203"/>
    </location>
</feature>
<evidence type="ECO:0000256" key="1">
    <source>
        <dbReference type="SAM" id="Coils"/>
    </source>
</evidence>
<feature type="region of interest" description="Disordered" evidence="2">
    <location>
        <begin position="208"/>
        <end position="233"/>
    </location>
</feature>
<evidence type="ECO:0000313" key="3">
    <source>
        <dbReference type="EMBL" id="KAF6004121.1"/>
    </source>
</evidence>
<feature type="region of interest" description="Disordered" evidence="2">
    <location>
        <begin position="1"/>
        <end position="23"/>
    </location>
</feature>
<dbReference type="SUPFAM" id="SSF57997">
    <property type="entry name" value="Tropomyosin"/>
    <property type="match status" value="1"/>
</dbReference>
<proteinExistence type="predicted"/>
<sequence length="233" mass="25838">MSSELTYARVVGAGSSRQVGTAARSVENDLHVSVIDGEHSLTAPETEAPGPADEVQGTPADNDRPGTEQVTTVLERVRLKVDKNGEQVFTTREQGAEDSESGAFTSTRSVEDWNTEEIERLSITELLRVEPSSLEDYERLLVETKVAAAYAESERERLEHEVQSLRKRLNDLERVLNATQEAYEALKQKSIRLSDELESMQRRNRVLGAASTGSRWGMESRTSSPSEGVSERD</sequence>
<evidence type="ECO:0000256" key="2">
    <source>
        <dbReference type="SAM" id="MobiDB-lite"/>
    </source>
</evidence>
<gene>
    <name evidence="3" type="ORF">F1559_002025</name>
</gene>
<organism evidence="3 4">
    <name type="scientific">Cyanidiococcus yangmingshanensis</name>
    <dbReference type="NCBI Taxonomy" id="2690220"/>
    <lineage>
        <taxon>Eukaryota</taxon>
        <taxon>Rhodophyta</taxon>
        <taxon>Bangiophyceae</taxon>
        <taxon>Cyanidiales</taxon>
        <taxon>Cyanidiaceae</taxon>
        <taxon>Cyanidiococcus</taxon>
    </lineage>
</organism>
<evidence type="ECO:0000313" key="4">
    <source>
        <dbReference type="Proteomes" id="UP000530660"/>
    </source>
</evidence>
<dbReference type="OrthoDB" id="10569762at2759"/>
<reference evidence="3 4" key="1">
    <citation type="journal article" date="2020" name="J. Phycol.">
        <title>Comparative genome analysis reveals Cyanidiococcus gen. nov., a new extremophilic red algal genus sister to Cyanidioschyzon (Cyanidioschyzonaceae, Rhodophyta).</title>
        <authorList>
            <person name="Liu S.-L."/>
            <person name="Chiang Y.-R."/>
            <person name="Yoon H.S."/>
            <person name="Fu H.-Y."/>
        </authorList>
    </citation>
    <scope>NUCLEOTIDE SEQUENCE [LARGE SCALE GENOMIC DNA]</scope>
    <source>
        <strain evidence="3 4">THAL066</strain>
    </source>
</reference>
<name>A0A7J7IP64_9RHOD</name>
<comment type="caution">
    <text evidence="3">The sequence shown here is derived from an EMBL/GenBank/DDBJ whole genome shotgun (WGS) entry which is preliminary data.</text>
</comment>
<dbReference type="AlphaFoldDB" id="A0A7J7IP64"/>
<accession>A0A7J7IP64</accession>
<keyword evidence="4" id="KW-1185">Reference proteome</keyword>
<protein>
    <submittedName>
        <fullName evidence="3">Uncharacterized protein</fullName>
    </submittedName>
</protein>
<feature type="region of interest" description="Disordered" evidence="2">
    <location>
        <begin position="90"/>
        <end position="110"/>
    </location>
</feature>
<keyword evidence="1" id="KW-0175">Coiled coil</keyword>
<dbReference type="EMBL" id="VWRR01000004">
    <property type="protein sequence ID" value="KAF6004121.1"/>
    <property type="molecule type" value="Genomic_DNA"/>
</dbReference>
<feature type="region of interest" description="Disordered" evidence="2">
    <location>
        <begin position="35"/>
        <end position="68"/>
    </location>
</feature>
<dbReference type="Proteomes" id="UP000530660">
    <property type="component" value="Unassembled WGS sequence"/>
</dbReference>